<dbReference type="GO" id="GO:0022857">
    <property type="term" value="F:transmembrane transporter activity"/>
    <property type="evidence" value="ECO:0007669"/>
    <property type="project" value="InterPro"/>
</dbReference>
<evidence type="ECO:0000256" key="4">
    <source>
        <dbReference type="ARBA" id="ARBA00022475"/>
    </source>
</evidence>
<feature type="transmembrane region" description="Helical" evidence="8">
    <location>
        <begin position="21"/>
        <end position="41"/>
    </location>
</feature>
<dbReference type="Pfam" id="PF07690">
    <property type="entry name" value="MFS_1"/>
    <property type="match status" value="1"/>
</dbReference>
<keyword evidence="4" id="KW-1003">Cell membrane</keyword>
<evidence type="ECO:0000256" key="1">
    <source>
        <dbReference type="ARBA" id="ARBA00004651"/>
    </source>
</evidence>
<dbReference type="eggNOG" id="COG2814">
    <property type="taxonomic scope" value="Bacteria"/>
</dbReference>
<accession>F6EPV5</accession>
<dbReference type="EMBL" id="CP002786">
    <property type="protein sequence ID" value="AEF40584.1"/>
    <property type="molecule type" value="Genomic_DNA"/>
</dbReference>
<feature type="transmembrane region" description="Helical" evidence="8">
    <location>
        <begin position="90"/>
        <end position="107"/>
    </location>
</feature>
<gene>
    <name evidence="10" type="ordered locus">AS9A_2135</name>
</gene>
<dbReference type="PANTHER" id="PTHR43271:SF1">
    <property type="entry name" value="INNER MEMBRANE TRANSPORT PROTEIN YNFM"/>
    <property type="match status" value="1"/>
</dbReference>
<dbReference type="HOGENOM" id="CLU_001265_19_3_11"/>
<keyword evidence="3" id="KW-0813">Transport</keyword>
<evidence type="ECO:0000256" key="7">
    <source>
        <dbReference type="ARBA" id="ARBA00023136"/>
    </source>
</evidence>
<feature type="transmembrane region" description="Helical" evidence="8">
    <location>
        <begin position="178"/>
        <end position="198"/>
    </location>
</feature>
<keyword evidence="5 8" id="KW-0812">Transmembrane</keyword>
<feature type="transmembrane region" description="Helical" evidence="8">
    <location>
        <begin position="351"/>
        <end position="374"/>
    </location>
</feature>
<dbReference type="InterPro" id="IPR036259">
    <property type="entry name" value="MFS_trans_sf"/>
</dbReference>
<feature type="transmembrane region" description="Helical" evidence="8">
    <location>
        <begin position="293"/>
        <end position="310"/>
    </location>
</feature>
<name>F6EPV5_HOYSD</name>
<evidence type="ECO:0000256" key="3">
    <source>
        <dbReference type="ARBA" id="ARBA00022448"/>
    </source>
</evidence>
<dbReference type="OrthoDB" id="63984at2"/>
<evidence type="ECO:0000256" key="6">
    <source>
        <dbReference type="ARBA" id="ARBA00022989"/>
    </source>
</evidence>
<feature type="transmembrane region" description="Helical" evidence="8">
    <location>
        <begin position="226"/>
        <end position="250"/>
    </location>
</feature>
<evidence type="ECO:0000256" key="5">
    <source>
        <dbReference type="ARBA" id="ARBA00022692"/>
    </source>
</evidence>
<proteinExistence type="inferred from homology"/>
<feature type="transmembrane region" description="Helical" evidence="8">
    <location>
        <begin position="149"/>
        <end position="166"/>
    </location>
</feature>
<evidence type="ECO:0000256" key="8">
    <source>
        <dbReference type="SAM" id="Phobius"/>
    </source>
</evidence>
<evidence type="ECO:0000256" key="2">
    <source>
        <dbReference type="ARBA" id="ARBA00008335"/>
    </source>
</evidence>
<dbReference type="PANTHER" id="PTHR43271">
    <property type="entry name" value="BLL2771 PROTEIN"/>
    <property type="match status" value="1"/>
</dbReference>
<organism evidence="10 11">
    <name type="scientific">Hoyosella subflava (strain DSM 45089 / JCM 17490 / NBRC 109087 / DQS3-9A1)</name>
    <name type="common">Amycolicicoccus subflavus</name>
    <dbReference type="NCBI Taxonomy" id="443218"/>
    <lineage>
        <taxon>Bacteria</taxon>
        <taxon>Bacillati</taxon>
        <taxon>Actinomycetota</taxon>
        <taxon>Actinomycetes</taxon>
        <taxon>Mycobacteriales</taxon>
        <taxon>Hoyosellaceae</taxon>
        <taxon>Hoyosella</taxon>
    </lineage>
</organism>
<dbReference type="PROSITE" id="PS50850">
    <property type="entry name" value="MFS"/>
    <property type="match status" value="1"/>
</dbReference>
<evidence type="ECO:0000313" key="10">
    <source>
        <dbReference type="EMBL" id="AEF40584.1"/>
    </source>
</evidence>
<feature type="transmembrane region" description="Helical" evidence="8">
    <location>
        <begin position="119"/>
        <end position="137"/>
    </location>
</feature>
<dbReference type="AlphaFoldDB" id="F6EPV5"/>
<dbReference type="SUPFAM" id="SSF103473">
    <property type="entry name" value="MFS general substrate transporter"/>
    <property type="match status" value="1"/>
</dbReference>
<dbReference type="InterPro" id="IPR011701">
    <property type="entry name" value="MFS"/>
</dbReference>
<dbReference type="Gene3D" id="1.20.1250.20">
    <property type="entry name" value="MFS general substrate transporter like domains"/>
    <property type="match status" value="1"/>
</dbReference>
<feature type="transmembrane region" description="Helical" evidence="8">
    <location>
        <begin position="380"/>
        <end position="399"/>
    </location>
</feature>
<protein>
    <submittedName>
        <fullName evidence="10">Major facilitator superfamily MFS_1</fullName>
    </submittedName>
</protein>
<comment type="subcellular location">
    <subcellularLocation>
        <location evidence="1">Cell membrane</location>
        <topology evidence="1">Multi-pass membrane protein</topology>
    </subcellularLocation>
</comment>
<evidence type="ECO:0000259" key="9">
    <source>
        <dbReference type="PROSITE" id="PS50850"/>
    </source>
</evidence>
<dbReference type="RefSeq" id="WP_013806933.1">
    <property type="nucleotide sequence ID" value="NC_015564.1"/>
</dbReference>
<feature type="transmembrane region" description="Helical" evidence="8">
    <location>
        <begin position="61"/>
        <end position="83"/>
    </location>
</feature>
<feature type="transmembrane region" description="Helical" evidence="8">
    <location>
        <begin position="316"/>
        <end position="339"/>
    </location>
</feature>
<dbReference type="CDD" id="cd17324">
    <property type="entry name" value="MFS_NepI_like"/>
    <property type="match status" value="1"/>
</dbReference>
<keyword evidence="11" id="KW-1185">Reference proteome</keyword>
<dbReference type="STRING" id="443218.AS9A_2135"/>
<reference evidence="10 11" key="1">
    <citation type="journal article" date="2011" name="J. Bacteriol.">
        <title>Complete genome sequence of Amycolicicoccus subflavus DQS3-9A1T, an actinomycete isolated from crude oil-polluted soil.</title>
        <authorList>
            <person name="Cai M."/>
            <person name="Chen W.M."/>
            <person name="Nie Y."/>
            <person name="Chi C.Q."/>
            <person name="Wang Y.N."/>
            <person name="Tang Y.Q."/>
            <person name="Li G.Y."/>
            <person name="Wu X.L."/>
        </authorList>
    </citation>
    <scope>NUCLEOTIDE SEQUENCE [LARGE SCALE GENOMIC DNA]</scope>
    <source>
        <strain evidence="11">DSM 45089 / DQS3-9A1</strain>
    </source>
</reference>
<keyword evidence="6 8" id="KW-1133">Transmembrane helix</keyword>
<dbReference type="KEGG" id="asd:AS9A_2135"/>
<comment type="similarity">
    <text evidence="2">Belongs to the major facilitator superfamily.</text>
</comment>
<dbReference type="GO" id="GO:0005886">
    <property type="term" value="C:plasma membrane"/>
    <property type="evidence" value="ECO:0007669"/>
    <property type="project" value="UniProtKB-SubCell"/>
</dbReference>
<dbReference type="InterPro" id="IPR020846">
    <property type="entry name" value="MFS_dom"/>
</dbReference>
<feature type="transmembrane region" description="Helical" evidence="8">
    <location>
        <begin position="256"/>
        <end position="272"/>
    </location>
</feature>
<keyword evidence="7 8" id="KW-0472">Membrane</keyword>
<evidence type="ECO:0000313" key="11">
    <source>
        <dbReference type="Proteomes" id="UP000009235"/>
    </source>
</evidence>
<dbReference type="Proteomes" id="UP000009235">
    <property type="component" value="Chromosome"/>
</dbReference>
<sequence>MTAVIDRSSSVEPYPVRSRGYRRITAALFIAGVTTFGSMYSTQAVLPEFTRYFGVSPATSALAMSLTTGMLALTIIPASALSARFGRTRVMTISAVSAAVIGILIPLSPTIEVVLTLRAFQGVALAGVPAVAMAYLAEEVDRASLGQAMGRYIAGTTVGALIGRLLASSMLDVTSWRWALEVAALVAAFSAIVMIRMLPPSRMFLPQRTTPATVARGVASHLKNPAMLSLFVLSFLLMGGFVSVYNFLGYRLLADPFRLTATLAGLVFLFYLSGTVSSPKAGKLSDRFGQRRILLGAVAIMACGILLTLPDYMPTLLTGVAIFTVGFFGAHSVASSWVSNLAASNRAEASSLYLFSYYLGSSLLGGSAGLVYMSAGWPGMVAYVGTLVAAGLLVVMVTLRPRNRGLSAPVSTFSAG</sequence>
<feature type="domain" description="Major facilitator superfamily (MFS) profile" evidence="9">
    <location>
        <begin position="24"/>
        <end position="403"/>
    </location>
</feature>